<evidence type="ECO:0000313" key="1">
    <source>
        <dbReference type="EMBL" id="MBO2462907.1"/>
    </source>
</evidence>
<dbReference type="EMBL" id="JAGEPF010000024">
    <property type="protein sequence ID" value="MBO2462907.1"/>
    <property type="molecule type" value="Genomic_DNA"/>
</dbReference>
<gene>
    <name evidence="1" type="ORF">J4709_35600</name>
</gene>
<keyword evidence="2" id="KW-1185">Reference proteome</keyword>
<comment type="caution">
    <text evidence="1">The sequence shown here is derived from an EMBL/GenBank/DDBJ whole genome shotgun (WGS) entry which is preliminary data.</text>
</comment>
<evidence type="ECO:0008006" key="3">
    <source>
        <dbReference type="Google" id="ProtNLM"/>
    </source>
</evidence>
<sequence length="137" mass="14399">MTVIADSLAGRAELNKAPGEVGPQPCGVDVSPVVPAEPERSGELWYLDYSPYVMMYIGYADLPSGTSPASLIGHVRDRLVAAGWRTLSATDGPESEVVIESGDPGYGARLVGVEREPGPRVGVYVVSPCFRCSEGGC</sequence>
<dbReference type="Proteomes" id="UP000680206">
    <property type="component" value="Unassembled WGS sequence"/>
</dbReference>
<reference evidence="1 2" key="1">
    <citation type="submission" date="2021-03" db="EMBL/GenBank/DDBJ databases">
        <title>Actinomadura violae sp. nov., isolated from lichen in Thailand.</title>
        <authorList>
            <person name="Kanchanasin P."/>
            <person name="Saeng-In P."/>
            <person name="Phongsopitanun W."/>
            <person name="Yuki M."/>
            <person name="Kudo T."/>
            <person name="Ohkuma M."/>
            <person name="Tanasupawat S."/>
        </authorList>
    </citation>
    <scope>NUCLEOTIDE SEQUENCE [LARGE SCALE GENOMIC DNA]</scope>
    <source>
        <strain evidence="1 2">LCR2-06</strain>
    </source>
</reference>
<accession>A0ABS3S1N8</accession>
<evidence type="ECO:0000313" key="2">
    <source>
        <dbReference type="Proteomes" id="UP000680206"/>
    </source>
</evidence>
<proteinExistence type="predicted"/>
<organism evidence="1 2">
    <name type="scientific">Actinomadura violacea</name>
    <dbReference type="NCBI Taxonomy" id="2819934"/>
    <lineage>
        <taxon>Bacteria</taxon>
        <taxon>Bacillati</taxon>
        <taxon>Actinomycetota</taxon>
        <taxon>Actinomycetes</taxon>
        <taxon>Streptosporangiales</taxon>
        <taxon>Thermomonosporaceae</taxon>
        <taxon>Actinomadura</taxon>
    </lineage>
</organism>
<name>A0ABS3S1N8_9ACTN</name>
<dbReference type="RefSeq" id="WP_208247603.1">
    <property type="nucleotide sequence ID" value="NZ_JAGEPF010000024.1"/>
</dbReference>
<protein>
    <recommendedName>
        <fullName evidence="3">PASTA domain-containing protein</fullName>
    </recommendedName>
</protein>